<dbReference type="Pfam" id="PF20399">
    <property type="entry name" value="PH_20"/>
    <property type="match status" value="1"/>
</dbReference>
<dbReference type="PANTHER" id="PTHR31941:SF16">
    <property type="entry name" value="PHOSPHATIDYLINOSITOL 4,5-BISPHOSPHATE-BINDING PROTEIN SLM1-RELATED"/>
    <property type="match status" value="1"/>
</dbReference>
<evidence type="ECO:0000259" key="3">
    <source>
        <dbReference type="PROSITE" id="PS50003"/>
    </source>
</evidence>
<dbReference type="SMART" id="SM00233">
    <property type="entry name" value="PH"/>
    <property type="match status" value="1"/>
</dbReference>
<name>A0A8H3F5M1_9LECA</name>
<dbReference type="AlphaFoldDB" id="A0A8H3F5M1"/>
<feature type="region of interest" description="Disordered" evidence="2">
    <location>
        <begin position="513"/>
        <end position="739"/>
    </location>
</feature>
<dbReference type="CDD" id="cd13311">
    <property type="entry name" value="PH_Slm1"/>
    <property type="match status" value="1"/>
</dbReference>
<organism evidence="4 5">
    <name type="scientific">Heterodermia speciosa</name>
    <dbReference type="NCBI Taxonomy" id="116794"/>
    <lineage>
        <taxon>Eukaryota</taxon>
        <taxon>Fungi</taxon>
        <taxon>Dikarya</taxon>
        <taxon>Ascomycota</taxon>
        <taxon>Pezizomycotina</taxon>
        <taxon>Lecanoromycetes</taxon>
        <taxon>OSLEUM clade</taxon>
        <taxon>Lecanoromycetidae</taxon>
        <taxon>Caliciales</taxon>
        <taxon>Physciaceae</taxon>
        <taxon>Heterodermia</taxon>
    </lineage>
</organism>
<feature type="compositionally biased region" description="Polar residues" evidence="2">
    <location>
        <begin position="14"/>
        <end position="29"/>
    </location>
</feature>
<dbReference type="Gene3D" id="2.30.29.30">
    <property type="entry name" value="Pleckstrin-homology domain (PH domain)/Phosphotyrosine-binding domain (PTB)"/>
    <property type="match status" value="1"/>
</dbReference>
<dbReference type="Pfam" id="PF20400">
    <property type="entry name" value="BAR_4"/>
    <property type="match status" value="1"/>
</dbReference>
<feature type="compositionally biased region" description="Polar residues" evidence="2">
    <location>
        <begin position="518"/>
        <end position="529"/>
    </location>
</feature>
<feature type="compositionally biased region" description="Low complexity" evidence="2">
    <location>
        <begin position="580"/>
        <end position="591"/>
    </location>
</feature>
<feature type="region of interest" description="Disordered" evidence="2">
    <location>
        <begin position="760"/>
        <end position="837"/>
    </location>
</feature>
<dbReference type="OrthoDB" id="5598057at2759"/>
<dbReference type="InterPro" id="IPR043453">
    <property type="entry name" value="Slm1_PH"/>
</dbReference>
<dbReference type="InterPro" id="IPR046869">
    <property type="entry name" value="SLM1/RGC1-like_PH"/>
</dbReference>
<dbReference type="InterPro" id="IPR046868">
    <property type="entry name" value="BAR_4"/>
</dbReference>
<dbReference type="SUPFAM" id="SSF50729">
    <property type="entry name" value="PH domain-like"/>
    <property type="match status" value="1"/>
</dbReference>
<dbReference type="EMBL" id="CAJPDS010000020">
    <property type="protein sequence ID" value="CAF9917595.1"/>
    <property type="molecule type" value="Genomic_DNA"/>
</dbReference>
<feature type="compositionally biased region" description="Polar residues" evidence="2">
    <location>
        <begin position="633"/>
        <end position="644"/>
    </location>
</feature>
<feature type="compositionally biased region" description="Low complexity" evidence="2">
    <location>
        <begin position="815"/>
        <end position="828"/>
    </location>
</feature>
<gene>
    <name evidence="4" type="ORF">HETSPECPRED_003531</name>
</gene>
<feature type="compositionally biased region" description="Basic and acidic residues" evidence="2">
    <location>
        <begin position="768"/>
        <end position="789"/>
    </location>
</feature>
<comment type="caution">
    <text evidence="4">The sequence shown here is derived from an EMBL/GenBank/DDBJ whole genome shotgun (WGS) entry which is preliminary data.</text>
</comment>
<feature type="compositionally biased region" description="Polar residues" evidence="2">
    <location>
        <begin position="711"/>
        <end position="721"/>
    </location>
</feature>
<dbReference type="PANTHER" id="PTHR31941">
    <property type="entry name" value="CYTOSKELETAL SIGNALING PROTEIN SLM1"/>
    <property type="match status" value="1"/>
</dbReference>
<feature type="domain" description="PH" evidence="3">
    <location>
        <begin position="395"/>
        <end position="500"/>
    </location>
</feature>
<keyword evidence="5" id="KW-1185">Reference proteome</keyword>
<feature type="region of interest" description="Disordered" evidence="2">
    <location>
        <begin position="888"/>
        <end position="917"/>
    </location>
</feature>
<evidence type="ECO:0000256" key="1">
    <source>
        <dbReference type="ARBA" id="ARBA00022553"/>
    </source>
</evidence>
<feature type="compositionally biased region" description="Polar residues" evidence="2">
    <location>
        <begin position="57"/>
        <end position="69"/>
    </location>
</feature>
<dbReference type="InterPro" id="IPR011993">
    <property type="entry name" value="PH-like_dom_sf"/>
</dbReference>
<accession>A0A8H3F5M1</accession>
<evidence type="ECO:0000313" key="4">
    <source>
        <dbReference type="EMBL" id="CAF9917595.1"/>
    </source>
</evidence>
<feature type="compositionally biased region" description="Low complexity" evidence="2">
    <location>
        <begin position="793"/>
        <end position="805"/>
    </location>
</feature>
<sequence>MASAPSDFAHGVPNETSPLSQSGGQSQHAPTHGDFDADTTHMGSSQIAESDVRGGASSVSQSQTLTPSRGGTLKKRQSLSKKASLKRKDGGKRSRAASLRSLGDDYKGGFAGDQTELNNAFFTPVPTTGSPTDILANRFQAWRKVLKDLITYFRDIQKSYEARSKSLFTLSNVINNISAPPVFLSEGGIGDATHILRDYHKQAISEGNKAKTIEEDVIVQLTGLRSDLQQKIKEIKGLSGDFKNNVDKETEGTRRAVRDLQEALGVAESDPHSSSGKGDPFIVKLGVDRQVERQIEEENYLHRAFLNLESSGRELESIVVGEIQKAYNAYAGIIGREADEAYEAVERLRVGPIAMAKDHEWDAFVDKNEHFVDPKLPVRRVQNITYPGKDDPAASEVKAGMLERKSKYLKSYTPGWYVLSPTHLHEFKSPDHIASQAPVMSLYLPDQKLGSHSGTDSSSHKFMLKGRQSGGMHRGHSWVFRAESYETMMAWFEDIKNLTEKTGAERKAFIRQHARSVSAGSQKAGSISSEGALEEDEADQVPYSAAASQIEPASLQQEKRMERPNPGGRFPSALNINRDSQVPVSPSSPSTSDHDFIAAAGLPGSGVPFGESGQQVQAGDDMNEHGQLGGAGSQPSNYYATNPVEQPRAQDAEHAPIPGDEPLPLVDQQHHNDLPVQKGPSPLTSAGAEYSTVPVQAQGVSSGEPGAVSYGTPQVDTQEQQPKGVPRNLPRHIERHDSQYGDWMAPAAAGLGGAAIGAGGVQAYRNQQQKDQKPEQEVPEDPPSKERESAVYPTTSSTQPLPSSLAWAEGPIAAPVLPVVDPSSPDDPFGSRRPSESLSPALVSVGTYIDSTVEARSPSETLLRRVTEEPRSPIADTDDLAKPIKELADRPGLQSHPSVATVSDLHIPGEYPRPQTR</sequence>
<reference evidence="4" key="1">
    <citation type="submission" date="2021-03" db="EMBL/GenBank/DDBJ databases">
        <authorList>
            <person name="Tagirdzhanova G."/>
        </authorList>
    </citation>
    <scope>NUCLEOTIDE SEQUENCE</scope>
</reference>
<feature type="region of interest" description="Disordered" evidence="2">
    <location>
        <begin position="1"/>
        <end position="96"/>
    </location>
</feature>
<keyword evidence="1" id="KW-0597">Phosphoprotein</keyword>
<protein>
    <recommendedName>
        <fullName evidence="3">PH domain-containing protein</fullName>
    </recommendedName>
</protein>
<evidence type="ECO:0000313" key="5">
    <source>
        <dbReference type="Proteomes" id="UP000664521"/>
    </source>
</evidence>
<dbReference type="InterPro" id="IPR001849">
    <property type="entry name" value="PH_domain"/>
</dbReference>
<feature type="compositionally biased region" description="Basic residues" evidence="2">
    <location>
        <begin position="72"/>
        <end position="85"/>
    </location>
</feature>
<dbReference type="Proteomes" id="UP000664521">
    <property type="component" value="Unassembled WGS sequence"/>
</dbReference>
<evidence type="ECO:0000256" key="2">
    <source>
        <dbReference type="SAM" id="MobiDB-lite"/>
    </source>
</evidence>
<proteinExistence type="predicted"/>
<dbReference type="PROSITE" id="PS50003">
    <property type="entry name" value="PH_DOMAIN"/>
    <property type="match status" value="1"/>
</dbReference>